<evidence type="ECO:0000256" key="21">
    <source>
        <dbReference type="ARBA" id="ARBA00049244"/>
    </source>
</evidence>
<dbReference type="InterPro" id="IPR002008">
    <property type="entry name" value="DNA_pol_X_beta-like"/>
</dbReference>
<dbReference type="Proteomes" id="UP001325479">
    <property type="component" value="Chromosome"/>
</dbReference>
<name>A0ABZ0WR16_9BURK</name>
<gene>
    <name evidence="26" type="primary">polX</name>
    <name evidence="26" type="ORF">U0042_08370</name>
</gene>
<evidence type="ECO:0000256" key="13">
    <source>
        <dbReference type="ARBA" id="ARBA00022932"/>
    </source>
</evidence>
<keyword evidence="8" id="KW-0808">Transferase</keyword>
<evidence type="ECO:0000256" key="12">
    <source>
        <dbReference type="ARBA" id="ARBA00022843"/>
    </source>
</evidence>
<evidence type="ECO:0000256" key="7">
    <source>
        <dbReference type="ARBA" id="ARBA00022634"/>
    </source>
</evidence>
<proteinExistence type="predicted"/>
<feature type="region of interest" description="Disordered" evidence="22">
    <location>
        <begin position="576"/>
        <end position="609"/>
    </location>
</feature>
<feature type="domain" description="Helix-hairpin-helix DNA-binding motif class 1" evidence="23">
    <location>
        <begin position="54"/>
        <end position="73"/>
    </location>
</feature>
<dbReference type="EC" id="2.7.7.7" evidence="3"/>
<evidence type="ECO:0000256" key="6">
    <source>
        <dbReference type="ARBA" id="ARBA00022481"/>
    </source>
</evidence>
<evidence type="ECO:0000256" key="4">
    <source>
        <dbReference type="ARBA" id="ARBA00012720"/>
    </source>
</evidence>
<dbReference type="Gene3D" id="3.30.210.10">
    <property type="entry name" value="DNA polymerase, thumb domain"/>
    <property type="match status" value="1"/>
</dbReference>
<dbReference type="InterPro" id="IPR043519">
    <property type="entry name" value="NT_sf"/>
</dbReference>
<keyword evidence="6" id="KW-0488">Methylation</keyword>
<evidence type="ECO:0000259" key="23">
    <source>
        <dbReference type="SMART" id="SM00278"/>
    </source>
</evidence>
<dbReference type="CDD" id="cd07436">
    <property type="entry name" value="PHP_PolX"/>
    <property type="match status" value="1"/>
</dbReference>
<evidence type="ECO:0000256" key="8">
    <source>
        <dbReference type="ARBA" id="ARBA00022679"/>
    </source>
</evidence>
<evidence type="ECO:0000256" key="9">
    <source>
        <dbReference type="ARBA" id="ARBA00022695"/>
    </source>
</evidence>
<dbReference type="InterPro" id="IPR029398">
    <property type="entry name" value="PolB_thumb"/>
</dbReference>
<dbReference type="PRINTS" id="PR00870">
    <property type="entry name" value="DNAPOLXBETA"/>
</dbReference>
<keyword evidence="9" id="KW-0548">Nucleotidyltransferase</keyword>
<dbReference type="InterPro" id="IPR027421">
    <property type="entry name" value="DNA_pol_lamdba_lyase_dom_sf"/>
</dbReference>
<evidence type="ECO:0000256" key="1">
    <source>
        <dbReference type="ARBA" id="ARBA00001946"/>
    </source>
</evidence>
<evidence type="ECO:0000256" key="3">
    <source>
        <dbReference type="ARBA" id="ARBA00012417"/>
    </source>
</evidence>
<dbReference type="Gene3D" id="1.10.150.20">
    <property type="entry name" value="5' to 3' exonuclease, C-terminal subdomain"/>
    <property type="match status" value="1"/>
</dbReference>
<evidence type="ECO:0000256" key="20">
    <source>
        <dbReference type="ARBA" id="ARBA00045548"/>
    </source>
</evidence>
<keyword evidence="26" id="KW-0378">Hydrolase</keyword>
<feature type="domain" description="Helix-hairpin-helix DNA-binding motif class 1" evidence="23">
    <location>
        <begin position="129"/>
        <end position="148"/>
    </location>
</feature>
<dbReference type="Pfam" id="PF14716">
    <property type="entry name" value="HHH_8"/>
    <property type="match status" value="1"/>
</dbReference>
<dbReference type="SMART" id="SM00483">
    <property type="entry name" value="POLXc"/>
    <property type="match status" value="1"/>
</dbReference>
<dbReference type="InterPro" id="IPR022311">
    <property type="entry name" value="PolX-like"/>
</dbReference>
<evidence type="ECO:0000256" key="17">
    <source>
        <dbReference type="ARBA" id="ARBA00035726"/>
    </source>
</evidence>
<comment type="catalytic activity">
    <reaction evidence="21">
        <text>DNA(n) + a 2'-deoxyribonucleoside 5'-triphosphate = DNA(n+1) + diphosphate</text>
        <dbReference type="Rhea" id="RHEA:22508"/>
        <dbReference type="Rhea" id="RHEA-COMP:17339"/>
        <dbReference type="Rhea" id="RHEA-COMP:17340"/>
        <dbReference type="ChEBI" id="CHEBI:33019"/>
        <dbReference type="ChEBI" id="CHEBI:61560"/>
        <dbReference type="ChEBI" id="CHEBI:173112"/>
        <dbReference type="EC" id="2.7.7.7"/>
    </reaction>
</comment>
<evidence type="ECO:0000259" key="25">
    <source>
        <dbReference type="SMART" id="SM00483"/>
    </source>
</evidence>
<keyword evidence="26" id="KW-0269">Exonuclease</keyword>
<dbReference type="InterPro" id="IPR050243">
    <property type="entry name" value="PHP_phosphatase"/>
</dbReference>
<dbReference type="PIRSF" id="PIRSF005047">
    <property type="entry name" value="UCP005047_YshC"/>
    <property type="match status" value="1"/>
</dbReference>
<comment type="catalytic activity">
    <reaction evidence="18">
        <text>2'-deoxyribonucleotide-(2'-deoxyribose 5'-phosphate)-2'-deoxyribonucleotide-DNA = a 3'-end 2'-deoxyribonucleotide-(2,3-dehydro-2,3-deoxyribose 5'-phosphate)-DNA + a 5'-end 5'-phospho-2'-deoxyribonucleoside-DNA + H(+)</text>
        <dbReference type="Rhea" id="RHEA:66592"/>
        <dbReference type="Rhea" id="RHEA-COMP:13180"/>
        <dbReference type="Rhea" id="RHEA-COMP:16897"/>
        <dbReference type="Rhea" id="RHEA-COMP:17067"/>
        <dbReference type="ChEBI" id="CHEBI:15378"/>
        <dbReference type="ChEBI" id="CHEBI:136412"/>
        <dbReference type="ChEBI" id="CHEBI:157695"/>
        <dbReference type="ChEBI" id="CHEBI:167181"/>
        <dbReference type="EC" id="4.2.99.18"/>
    </reaction>
</comment>
<reference evidence="26 27" key="1">
    <citation type="submission" date="2023-12" db="EMBL/GenBank/DDBJ databases">
        <title>Genome sequencing and assembly of bacterial species from a model synthetic community.</title>
        <authorList>
            <person name="Hogle S.L."/>
        </authorList>
    </citation>
    <scope>NUCLEOTIDE SEQUENCE [LARGE SCALE GENOMIC DNA]</scope>
    <source>
        <strain evidence="26 27">HAMBI 2494</strain>
    </source>
</reference>
<comment type="function">
    <text evidence="20">Repair polymerase that plays a key role in base-excision repair. During this process, the damaged base is excised by specific DNA glycosylases, the DNA backbone is nicked at the abasic site by an apurinic/apyrimidic (AP) endonuclease, and POLB removes 5'-deoxyribose-phosphate from the preincised AP site acting as a 5'-deoxyribose-phosphate lyase (5'-dRP lyase); through its DNA polymerase activity, it adds one nucleotide to the 3' end of the arising single-nucleotide gap. Conducts 'gap-filling' DNA synthesis in a stepwise distributive fashion rather than in a processive fashion as for other DNA polymerases. It is also able to cleave sugar-phosphate bonds 3' to an intact AP site, acting as an AP lyase.</text>
</comment>
<keyword evidence="11" id="KW-0227">DNA damage</keyword>
<dbReference type="EMBL" id="CP139965">
    <property type="protein sequence ID" value="WQD79681.1"/>
    <property type="molecule type" value="Genomic_DNA"/>
</dbReference>
<evidence type="ECO:0000256" key="11">
    <source>
        <dbReference type="ARBA" id="ARBA00022763"/>
    </source>
</evidence>
<accession>A0ABZ0WR16</accession>
<keyword evidence="26" id="KW-0540">Nuclease</keyword>
<feature type="domain" description="Polymerase/histidinol phosphatase N-terminal" evidence="24">
    <location>
        <begin position="341"/>
        <end position="420"/>
    </location>
</feature>
<keyword evidence="13" id="KW-0239">DNA-directed DNA polymerase</keyword>
<organism evidence="26 27">
    <name type="scientific">Paraburkholderia kururiensis</name>
    <dbReference type="NCBI Taxonomy" id="984307"/>
    <lineage>
        <taxon>Bacteria</taxon>
        <taxon>Pseudomonadati</taxon>
        <taxon>Pseudomonadota</taxon>
        <taxon>Betaproteobacteria</taxon>
        <taxon>Burkholderiales</taxon>
        <taxon>Burkholderiaceae</taxon>
        <taxon>Paraburkholderia</taxon>
    </lineage>
</organism>
<dbReference type="PANTHER" id="PTHR36928:SF1">
    <property type="entry name" value="PHOSPHATASE YCDX-RELATED"/>
    <property type="match status" value="1"/>
</dbReference>
<dbReference type="RefSeq" id="WP_114810548.1">
    <property type="nucleotide sequence ID" value="NZ_CP139965.1"/>
</dbReference>
<evidence type="ECO:0000256" key="14">
    <source>
        <dbReference type="ARBA" id="ARBA00023053"/>
    </source>
</evidence>
<dbReference type="NCBIfam" id="NF006375">
    <property type="entry name" value="PRK08609.1"/>
    <property type="match status" value="1"/>
</dbReference>
<keyword evidence="27" id="KW-1185">Reference proteome</keyword>
<dbReference type="SMART" id="SM00278">
    <property type="entry name" value="HhH1"/>
    <property type="match status" value="3"/>
</dbReference>
<keyword evidence="14" id="KW-0915">Sodium</keyword>
<evidence type="ECO:0000256" key="5">
    <source>
        <dbReference type="ARBA" id="ARBA00020020"/>
    </source>
</evidence>
<evidence type="ECO:0000256" key="18">
    <source>
        <dbReference type="ARBA" id="ARBA00044632"/>
    </source>
</evidence>
<evidence type="ECO:0000313" key="26">
    <source>
        <dbReference type="EMBL" id="WQD79681.1"/>
    </source>
</evidence>
<evidence type="ECO:0000256" key="10">
    <source>
        <dbReference type="ARBA" id="ARBA00022705"/>
    </source>
</evidence>
<dbReference type="SUPFAM" id="SSF158702">
    <property type="entry name" value="Sec63 N-terminal domain-like"/>
    <property type="match status" value="1"/>
</dbReference>
<evidence type="ECO:0000259" key="24">
    <source>
        <dbReference type="SMART" id="SM00481"/>
    </source>
</evidence>
<dbReference type="Gene3D" id="3.30.460.10">
    <property type="entry name" value="Beta Polymerase, domain 2"/>
    <property type="match status" value="1"/>
</dbReference>
<evidence type="ECO:0000256" key="15">
    <source>
        <dbReference type="ARBA" id="ARBA00023204"/>
    </source>
</evidence>
<dbReference type="PANTHER" id="PTHR36928">
    <property type="entry name" value="PHOSPHATASE YCDX-RELATED"/>
    <property type="match status" value="1"/>
</dbReference>
<evidence type="ECO:0000313" key="27">
    <source>
        <dbReference type="Proteomes" id="UP001325479"/>
    </source>
</evidence>
<dbReference type="InterPro" id="IPR002054">
    <property type="entry name" value="DNA-dir_DNA_pol_X"/>
</dbReference>
<comment type="catalytic activity">
    <reaction evidence="19">
        <text>a 5'-end 2'-deoxyribose-2'-deoxyribonucleotide-DNA = (2E,4S)-4-hydroxypenten-2-al-5-phosphate + a 5'-end 5'-phospho-2'-deoxyribonucleoside-DNA + H(+)</text>
        <dbReference type="Rhea" id="RHEA:76255"/>
        <dbReference type="Rhea" id="RHEA-COMP:13180"/>
        <dbReference type="Rhea" id="RHEA-COMP:18657"/>
        <dbReference type="ChEBI" id="CHEBI:15378"/>
        <dbReference type="ChEBI" id="CHEBI:136412"/>
        <dbReference type="ChEBI" id="CHEBI:195194"/>
        <dbReference type="ChEBI" id="CHEBI:195195"/>
    </reaction>
</comment>
<evidence type="ECO:0000256" key="2">
    <source>
        <dbReference type="ARBA" id="ARBA00004496"/>
    </source>
</evidence>
<protein>
    <recommendedName>
        <fullName evidence="5">DNA polymerase beta</fullName>
        <ecNumber evidence="3">2.7.7.7</ecNumber>
        <ecNumber evidence="4">4.2.99.18</ecNumber>
    </recommendedName>
    <alternativeName>
        <fullName evidence="16">5'-deoxyribose-phosphate lyase</fullName>
    </alternativeName>
    <alternativeName>
        <fullName evidence="17">AP lyase</fullName>
    </alternativeName>
</protein>
<dbReference type="Gene3D" id="3.20.20.140">
    <property type="entry name" value="Metal-dependent hydrolases"/>
    <property type="match status" value="1"/>
</dbReference>
<dbReference type="InterPro" id="IPR016195">
    <property type="entry name" value="Pol/histidinol_Pase-like"/>
</dbReference>
<keyword evidence="15" id="KW-0234">DNA repair</keyword>
<feature type="compositionally biased region" description="Low complexity" evidence="22">
    <location>
        <begin position="583"/>
        <end position="603"/>
    </location>
</feature>
<dbReference type="Pfam" id="PF14791">
    <property type="entry name" value="DNA_pol_B_thumb"/>
    <property type="match status" value="1"/>
</dbReference>
<evidence type="ECO:0000256" key="19">
    <source>
        <dbReference type="ARBA" id="ARBA00044678"/>
    </source>
</evidence>
<sequence>MPVHNADFAAVFSEIADLLEIEAANPFRVRAYRNAARTVGGYGRDVAQMIGQGEALDDIPAIGTDLAAKLREIAATGSCALLERLRKELPPAIVELLDVPGLGPKRVRMLHDALHVDTLEQLREAAQSGAIRKLPGFGEKTEAHIAQALAKRLQHRERRFLLSFAAQYLAPLLAYLRATPGVVQAVAAGSFRRMRETVGDLDILVTTRQPAAVTARFVHYDEVAQVLASGETRSSIVLKCGLQVDLRVVAPECFGAALVYFTGSKAHNIAMRRIAQDRELKINEYGVFRGERRVAGTTEESVYAAIGLTWVPPELREDRGEIDAAREDRLPALVERKDLRGDLHAHTNATDGRNSLREMALAARERGLDYLAITDHSQRLGVAHGLDAARLAQQIDEIDRLNETLDGIVLLKGIEVDILEDGRLDLPDDVLARLDLVVGAVHSHFNLSREAQTARVLRAMDHPHFTILAHPTGRLIGERDACDLDLARVIAHAHERGCYLELNAQPQRLDLEDLACREAARMGVLVSINTDAHSTDDFRHLDTGIGEARRGWLTKRDVLNTRTLAQLRPLLARTMGKGRRHGAAMSAGSSAHADAGPQAAADAVPLPRS</sequence>
<comment type="cofactor">
    <cofactor evidence="1">
        <name>Mg(2+)</name>
        <dbReference type="ChEBI" id="CHEBI:18420"/>
    </cofactor>
</comment>
<dbReference type="InterPro" id="IPR037160">
    <property type="entry name" value="DNA_Pol_thumb_sf"/>
</dbReference>
<dbReference type="SUPFAM" id="SSF81301">
    <property type="entry name" value="Nucleotidyltransferase"/>
    <property type="match status" value="1"/>
</dbReference>
<keyword evidence="12" id="KW-0832">Ubl conjugation</keyword>
<dbReference type="SMART" id="SM00481">
    <property type="entry name" value="POLIIIAc"/>
    <property type="match status" value="1"/>
</dbReference>
<dbReference type="SUPFAM" id="SSF89550">
    <property type="entry name" value="PHP domain-like"/>
    <property type="match status" value="1"/>
</dbReference>
<dbReference type="CDD" id="cd00141">
    <property type="entry name" value="NT_POLXc"/>
    <property type="match status" value="1"/>
</dbReference>
<comment type="subcellular location">
    <subcellularLocation>
        <location evidence="2">Cytoplasm</location>
    </subcellularLocation>
</comment>
<dbReference type="InterPro" id="IPR003583">
    <property type="entry name" value="Hlx-hairpin-Hlx_DNA-bd_motif"/>
</dbReference>
<dbReference type="GO" id="GO:0004527">
    <property type="term" value="F:exonuclease activity"/>
    <property type="evidence" value="ECO:0007669"/>
    <property type="project" value="UniProtKB-KW"/>
</dbReference>
<dbReference type="EC" id="4.2.99.18" evidence="4"/>
<dbReference type="Gene3D" id="1.10.150.110">
    <property type="entry name" value="DNA polymerase beta, N-terminal domain-like"/>
    <property type="match status" value="1"/>
</dbReference>
<dbReference type="InterPro" id="IPR010996">
    <property type="entry name" value="HHH_MUS81"/>
</dbReference>
<dbReference type="Pfam" id="PF02811">
    <property type="entry name" value="PHP"/>
    <property type="match status" value="1"/>
</dbReference>
<feature type="domain" description="DNA-directed DNA polymerase X" evidence="25">
    <location>
        <begin position="3"/>
        <end position="317"/>
    </location>
</feature>
<evidence type="ECO:0000256" key="22">
    <source>
        <dbReference type="SAM" id="MobiDB-lite"/>
    </source>
</evidence>
<dbReference type="SUPFAM" id="SSF47802">
    <property type="entry name" value="DNA polymerase beta, N-terminal domain-like"/>
    <property type="match status" value="1"/>
</dbReference>
<feature type="domain" description="Helix-hairpin-helix DNA-binding motif class 1" evidence="23">
    <location>
        <begin position="94"/>
        <end position="113"/>
    </location>
</feature>
<dbReference type="InterPro" id="IPR003141">
    <property type="entry name" value="Pol/His_phosphatase_N"/>
</dbReference>
<dbReference type="InterPro" id="IPR047967">
    <property type="entry name" value="PolX_PHP"/>
</dbReference>
<evidence type="ECO:0000256" key="16">
    <source>
        <dbReference type="ARBA" id="ARBA00035717"/>
    </source>
</evidence>
<dbReference type="Pfam" id="PF14520">
    <property type="entry name" value="HHH_5"/>
    <property type="match status" value="1"/>
</dbReference>
<dbReference type="InterPro" id="IPR004013">
    <property type="entry name" value="PHP_dom"/>
</dbReference>
<keyword evidence="10" id="KW-0235">DNA replication</keyword>
<keyword evidence="7" id="KW-0237">DNA synthesis</keyword>